<sequence>MLAEGLYYESDPEQLRKSLQRALANTSATPGHSRTVVAPYGAYSITLPYVMKALRTVLDRRPEMIILLAAPHADTRGRVLLPESTSFSTPFGELPIETETLSSLAKSSTIFQFDEVAHLQNHSLELMLPPLHYLFGPVPLLPLLVEELTPLEIRYVARTLSHLVMTREVVTLVSANLSGFTTPREADARARNMIRLIMDAPGEAILAPLETISSPPRSLSPLAVGHILAGDTTRPSLLSRGTFETDYHGETASVVFASIAYI</sequence>
<name>A0A1N6NCB0_9SPIO</name>
<dbReference type="AlphaFoldDB" id="A0A1N6NCB0"/>
<protein>
    <submittedName>
        <fullName evidence="2">AmmeMemoRadiSam system protein B</fullName>
    </submittedName>
</protein>
<reference evidence="2 3" key="1">
    <citation type="submission" date="2017-01" db="EMBL/GenBank/DDBJ databases">
        <authorList>
            <person name="Mah S.A."/>
            <person name="Swanson W.J."/>
            <person name="Moy G.W."/>
            <person name="Vacquier V.D."/>
        </authorList>
    </citation>
    <scope>NUCLEOTIDE SEQUENCE [LARGE SCALE GENOMIC DNA]</scope>
    <source>
        <strain evidence="2 3">ASpG1</strain>
    </source>
</reference>
<dbReference type="EMBL" id="FTMS01000001">
    <property type="protein sequence ID" value="SIP89714.1"/>
    <property type="molecule type" value="Genomic_DNA"/>
</dbReference>
<dbReference type="Pfam" id="PF01875">
    <property type="entry name" value="Memo"/>
    <property type="match status" value="1"/>
</dbReference>
<gene>
    <name evidence="2" type="ORF">SAMN05920897_101184</name>
</gene>
<keyword evidence="3" id="KW-1185">Reference proteome</keyword>
<accession>A0A1N6NCB0</accession>
<dbReference type="PANTHER" id="PTHR11060:SF0">
    <property type="entry name" value="PROTEIN MEMO1"/>
    <property type="match status" value="1"/>
</dbReference>
<dbReference type="InterPro" id="IPR002737">
    <property type="entry name" value="MEMO1_fam"/>
</dbReference>
<dbReference type="STRING" id="159291.SAMN05920897_101184"/>
<evidence type="ECO:0000256" key="1">
    <source>
        <dbReference type="ARBA" id="ARBA00006315"/>
    </source>
</evidence>
<dbReference type="PANTHER" id="PTHR11060">
    <property type="entry name" value="PROTEIN MEMO1"/>
    <property type="match status" value="1"/>
</dbReference>
<comment type="similarity">
    <text evidence="1">Belongs to the MEMO1 family.</text>
</comment>
<dbReference type="Gene3D" id="3.40.830.10">
    <property type="entry name" value="LigB-like"/>
    <property type="match status" value="1"/>
</dbReference>
<proteinExistence type="inferred from homology"/>
<dbReference type="Proteomes" id="UP000186400">
    <property type="component" value="Unassembled WGS sequence"/>
</dbReference>
<evidence type="ECO:0000313" key="2">
    <source>
        <dbReference type="EMBL" id="SIP89714.1"/>
    </source>
</evidence>
<dbReference type="NCBIfam" id="TIGR04336">
    <property type="entry name" value="AmmeMemoSam_B"/>
    <property type="match status" value="1"/>
</dbReference>
<evidence type="ECO:0000313" key="3">
    <source>
        <dbReference type="Proteomes" id="UP000186400"/>
    </source>
</evidence>
<organism evidence="2 3">
    <name type="scientific">Alkalispirochaeta americana</name>
    <dbReference type="NCBI Taxonomy" id="159291"/>
    <lineage>
        <taxon>Bacteria</taxon>
        <taxon>Pseudomonadati</taxon>
        <taxon>Spirochaetota</taxon>
        <taxon>Spirochaetia</taxon>
        <taxon>Spirochaetales</taxon>
        <taxon>Spirochaetaceae</taxon>
        <taxon>Alkalispirochaeta</taxon>
    </lineage>
</organism>